<feature type="domain" description="Histidine kinase" evidence="12">
    <location>
        <begin position="263"/>
        <end position="471"/>
    </location>
</feature>
<dbReference type="Gene3D" id="3.30.565.10">
    <property type="entry name" value="Histidine kinase-like ATPase, C-terminal domain"/>
    <property type="match status" value="1"/>
</dbReference>
<dbReference type="Gene3D" id="1.10.287.130">
    <property type="match status" value="1"/>
</dbReference>
<dbReference type="CDD" id="cd00075">
    <property type="entry name" value="HATPase"/>
    <property type="match status" value="1"/>
</dbReference>
<dbReference type="CDD" id="cd06225">
    <property type="entry name" value="HAMP"/>
    <property type="match status" value="1"/>
</dbReference>
<dbReference type="Pfam" id="PF00672">
    <property type="entry name" value="HAMP"/>
    <property type="match status" value="1"/>
</dbReference>
<gene>
    <name evidence="14" type="ORF">ETU37_20775</name>
</gene>
<comment type="catalytic activity">
    <reaction evidence="1">
        <text>ATP + protein L-histidine = ADP + protein N-phospho-L-histidine.</text>
        <dbReference type="EC" id="2.7.13.3"/>
    </reaction>
</comment>
<keyword evidence="15" id="KW-1185">Reference proteome</keyword>
<dbReference type="Proteomes" id="UP000291189">
    <property type="component" value="Unassembled WGS sequence"/>
</dbReference>
<evidence type="ECO:0000259" key="13">
    <source>
        <dbReference type="PROSITE" id="PS50885"/>
    </source>
</evidence>
<accession>A0A4Q5IX25</accession>
<dbReference type="FunFam" id="1.10.287.130:FF:000001">
    <property type="entry name" value="Two-component sensor histidine kinase"/>
    <property type="match status" value="1"/>
</dbReference>
<dbReference type="SMART" id="SM00387">
    <property type="entry name" value="HATPase_c"/>
    <property type="match status" value="1"/>
</dbReference>
<feature type="transmembrane region" description="Helical" evidence="11">
    <location>
        <begin position="20"/>
        <end position="41"/>
    </location>
</feature>
<dbReference type="InterPro" id="IPR036890">
    <property type="entry name" value="HATPase_C_sf"/>
</dbReference>
<evidence type="ECO:0000256" key="11">
    <source>
        <dbReference type="SAM" id="Phobius"/>
    </source>
</evidence>
<dbReference type="Gene3D" id="6.10.340.10">
    <property type="match status" value="1"/>
</dbReference>
<evidence type="ECO:0000256" key="5">
    <source>
        <dbReference type="ARBA" id="ARBA00022679"/>
    </source>
</evidence>
<dbReference type="SUPFAM" id="SSF158472">
    <property type="entry name" value="HAMP domain-like"/>
    <property type="match status" value="1"/>
</dbReference>
<sequence length="479" mass="52265">MTTDPGAAGLRGVSVRSRLITAVAALTGLALASAGVFVYTYEAGRIEEAVATQVDQEVEEFRTLQAEGTDPATGEPFTSVEALIDLFLSRNVPDDDETLIGFWGGRARLQSESPHEGYARSPELSEVVTRRLDSGGTERFESQHGEVVVTVVPAANSSTSGALVIVNFMREEYGELNQTITTYALVSALLLLLISGAAAWQAGRLLSPLRTLRETAQDISETDLSRRIPETGNDDITALTRTFNQMLGRLDAAFRGQRQFLDDAGHELKTPLTVLQGHLELLDSDDADEVEATRALLLDEVDRMSRLVDELITLAKTDRPDYYRIDAVELAPYVETLLEKCRALGPRCWVVDDAGAHVAQLDEQRVTQAMLQLAQNAVKHTDDGDEIGLGAHVDERGVRLWVRDTGRGVDDADKAHIFDRFSRARVRDDDEGFGLGLSIVAAIARAHGGTVRVDDAPGRGAVFTLVLPHRRKDEPWPGS</sequence>
<dbReference type="EMBL" id="SDPU01000035">
    <property type="protein sequence ID" value="RYU09491.1"/>
    <property type="molecule type" value="Genomic_DNA"/>
</dbReference>
<dbReference type="InterPro" id="IPR003594">
    <property type="entry name" value="HATPase_dom"/>
</dbReference>
<dbReference type="EC" id="2.7.13.3" evidence="3"/>
<keyword evidence="6 11" id="KW-0812">Transmembrane</keyword>
<dbReference type="Pfam" id="PF02518">
    <property type="entry name" value="HATPase_c"/>
    <property type="match status" value="1"/>
</dbReference>
<keyword evidence="4" id="KW-0597">Phosphoprotein</keyword>
<keyword evidence="9" id="KW-0902">Two-component regulatory system</keyword>
<keyword evidence="5" id="KW-0808">Transferase</keyword>
<name>A0A4Q5IX25_9ACTN</name>
<dbReference type="SUPFAM" id="SSF55874">
    <property type="entry name" value="ATPase domain of HSP90 chaperone/DNA topoisomerase II/histidine kinase"/>
    <property type="match status" value="1"/>
</dbReference>
<feature type="transmembrane region" description="Helical" evidence="11">
    <location>
        <begin position="180"/>
        <end position="200"/>
    </location>
</feature>
<evidence type="ECO:0000259" key="12">
    <source>
        <dbReference type="PROSITE" id="PS50109"/>
    </source>
</evidence>
<keyword evidence="10 11" id="KW-0472">Membrane</keyword>
<protein>
    <recommendedName>
        <fullName evidence="3">histidine kinase</fullName>
        <ecNumber evidence="3">2.7.13.3</ecNumber>
    </recommendedName>
</protein>
<reference evidence="14 15" key="1">
    <citation type="submission" date="2019-01" db="EMBL/GenBank/DDBJ databases">
        <title>Nocardioides guangzhouensis sp. nov., an actinobacterium isolated from soil.</title>
        <authorList>
            <person name="Fu Y."/>
            <person name="Cai Y."/>
            <person name="Lin Z."/>
            <person name="Chen P."/>
        </authorList>
    </citation>
    <scope>NUCLEOTIDE SEQUENCE [LARGE SCALE GENOMIC DNA]</scope>
    <source>
        <strain evidence="14 15">NBRC 105384</strain>
    </source>
</reference>
<dbReference type="OrthoDB" id="9786919at2"/>
<proteinExistence type="predicted"/>
<dbReference type="SMART" id="SM00304">
    <property type="entry name" value="HAMP"/>
    <property type="match status" value="1"/>
</dbReference>
<evidence type="ECO:0000256" key="10">
    <source>
        <dbReference type="ARBA" id="ARBA00023136"/>
    </source>
</evidence>
<dbReference type="InterPro" id="IPR003661">
    <property type="entry name" value="HisK_dim/P_dom"/>
</dbReference>
<evidence type="ECO:0000256" key="2">
    <source>
        <dbReference type="ARBA" id="ARBA00004236"/>
    </source>
</evidence>
<dbReference type="InterPro" id="IPR036097">
    <property type="entry name" value="HisK_dim/P_sf"/>
</dbReference>
<dbReference type="InterPro" id="IPR005467">
    <property type="entry name" value="His_kinase_dom"/>
</dbReference>
<dbReference type="CDD" id="cd00082">
    <property type="entry name" value="HisKA"/>
    <property type="match status" value="1"/>
</dbReference>
<evidence type="ECO:0000313" key="14">
    <source>
        <dbReference type="EMBL" id="RYU09491.1"/>
    </source>
</evidence>
<evidence type="ECO:0000256" key="9">
    <source>
        <dbReference type="ARBA" id="ARBA00023012"/>
    </source>
</evidence>
<evidence type="ECO:0000256" key="1">
    <source>
        <dbReference type="ARBA" id="ARBA00000085"/>
    </source>
</evidence>
<dbReference type="InterPro" id="IPR050428">
    <property type="entry name" value="TCS_sensor_his_kinase"/>
</dbReference>
<dbReference type="GO" id="GO:0000155">
    <property type="term" value="F:phosphorelay sensor kinase activity"/>
    <property type="evidence" value="ECO:0007669"/>
    <property type="project" value="InterPro"/>
</dbReference>
<dbReference type="PROSITE" id="PS50109">
    <property type="entry name" value="HIS_KIN"/>
    <property type="match status" value="1"/>
</dbReference>
<dbReference type="PANTHER" id="PTHR45436:SF5">
    <property type="entry name" value="SENSOR HISTIDINE KINASE TRCS"/>
    <property type="match status" value="1"/>
</dbReference>
<feature type="domain" description="HAMP" evidence="13">
    <location>
        <begin position="203"/>
        <end position="255"/>
    </location>
</feature>
<evidence type="ECO:0000256" key="8">
    <source>
        <dbReference type="ARBA" id="ARBA00022989"/>
    </source>
</evidence>
<evidence type="ECO:0000313" key="15">
    <source>
        <dbReference type="Proteomes" id="UP000291189"/>
    </source>
</evidence>
<comment type="subcellular location">
    <subcellularLocation>
        <location evidence="2">Cell membrane</location>
    </subcellularLocation>
</comment>
<dbReference type="SMART" id="SM00388">
    <property type="entry name" value="HisKA"/>
    <property type="match status" value="1"/>
</dbReference>
<organism evidence="14 15">
    <name type="scientific">Nocardioides iriomotensis</name>
    <dbReference type="NCBI Taxonomy" id="715784"/>
    <lineage>
        <taxon>Bacteria</taxon>
        <taxon>Bacillati</taxon>
        <taxon>Actinomycetota</taxon>
        <taxon>Actinomycetes</taxon>
        <taxon>Propionibacteriales</taxon>
        <taxon>Nocardioidaceae</taxon>
        <taxon>Nocardioides</taxon>
    </lineage>
</organism>
<evidence type="ECO:0000256" key="7">
    <source>
        <dbReference type="ARBA" id="ARBA00022777"/>
    </source>
</evidence>
<comment type="caution">
    <text evidence="14">The sequence shown here is derived from an EMBL/GenBank/DDBJ whole genome shotgun (WGS) entry which is preliminary data.</text>
</comment>
<dbReference type="AlphaFoldDB" id="A0A4Q5IX25"/>
<dbReference type="PANTHER" id="PTHR45436">
    <property type="entry name" value="SENSOR HISTIDINE KINASE YKOH"/>
    <property type="match status" value="1"/>
</dbReference>
<dbReference type="PROSITE" id="PS50885">
    <property type="entry name" value="HAMP"/>
    <property type="match status" value="1"/>
</dbReference>
<dbReference type="InterPro" id="IPR004358">
    <property type="entry name" value="Sig_transdc_His_kin-like_C"/>
</dbReference>
<dbReference type="SUPFAM" id="SSF47384">
    <property type="entry name" value="Homodimeric domain of signal transducing histidine kinase"/>
    <property type="match status" value="1"/>
</dbReference>
<keyword evidence="7 14" id="KW-0418">Kinase</keyword>
<evidence type="ECO:0000256" key="3">
    <source>
        <dbReference type="ARBA" id="ARBA00012438"/>
    </source>
</evidence>
<dbReference type="RefSeq" id="WP_129989256.1">
    <property type="nucleotide sequence ID" value="NZ_SDPU01000035.1"/>
</dbReference>
<dbReference type="Pfam" id="PF00512">
    <property type="entry name" value="HisKA"/>
    <property type="match status" value="1"/>
</dbReference>
<dbReference type="GO" id="GO:0005886">
    <property type="term" value="C:plasma membrane"/>
    <property type="evidence" value="ECO:0007669"/>
    <property type="project" value="UniProtKB-SubCell"/>
</dbReference>
<evidence type="ECO:0000256" key="6">
    <source>
        <dbReference type="ARBA" id="ARBA00022692"/>
    </source>
</evidence>
<dbReference type="InterPro" id="IPR003660">
    <property type="entry name" value="HAMP_dom"/>
</dbReference>
<evidence type="ECO:0000256" key="4">
    <source>
        <dbReference type="ARBA" id="ARBA00022553"/>
    </source>
</evidence>
<keyword evidence="8 11" id="KW-1133">Transmembrane helix</keyword>
<dbReference type="PRINTS" id="PR00344">
    <property type="entry name" value="BCTRLSENSOR"/>
</dbReference>